<proteinExistence type="predicted"/>
<dbReference type="EMBL" id="MFCX01000015">
    <property type="protein sequence ID" value="OGE26143.1"/>
    <property type="molecule type" value="Genomic_DNA"/>
</dbReference>
<evidence type="ECO:0000313" key="1">
    <source>
        <dbReference type="EMBL" id="OGE26143.1"/>
    </source>
</evidence>
<gene>
    <name evidence="1" type="ORF">A3C26_01295</name>
</gene>
<sequence length="60" mass="6801">MALLAGNPFPDATDTFFDRFAESMTLGLNWPITINRPFKRLNKPDVIQRGAHLPLNLISF</sequence>
<comment type="caution">
    <text evidence="1">The sequence shown here is derived from an EMBL/GenBank/DDBJ whole genome shotgun (WGS) entry which is preliminary data.</text>
</comment>
<dbReference type="InterPro" id="IPR018317">
    <property type="entry name" value="QueC"/>
</dbReference>
<dbReference type="Pfam" id="PF06508">
    <property type="entry name" value="QueC"/>
    <property type="match status" value="1"/>
</dbReference>
<accession>A0A1F5JC12</accession>
<dbReference type="InterPro" id="IPR014729">
    <property type="entry name" value="Rossmann-like_a/b/a_fold"/>
</dbReference>
<evidence type="ECO:0000313" key="2">
    <source>
        <dbReference type="Proteomes" id="UP000177042"/>
    </source>
</evidence>
<dbReference type="Gene3D" id="3.40.50.620">
    <property type="entry name" value="HUPs"/>
    <property type="match status" value="1"/>
</dbReference>
<name>A0A1F5JC12_9BACT</name>
<organism evidence="1 2">
    <name type="scientific">Candidatus Daviesbacteria bacterium RIFCSPHIGHO2_02_FULL_39_12</name>
    <dbReference type="NCBI Taxonomy" id="1797770"/>
    <lineage>
        <taxon>Bacteria</taxon>
        <taxon>Candidatus Daviesiibacteriota</taxon>
    </lineage>
</organism>
<dbReference type="Proteomes" id="UP000177042">
    <property type="component" value="Unassembled WGS sequence"/>
</dbReference>
<protein>
    <submittedName>
        <fullName evidence="1">Uncharacterized protein</fullName>
    </submittedName>
</protein>
<reference evidence="1 2" key="1">
    <citation type="journal article" date="2016" name="Nat. Commun.">
        <title>Thousands of microbial genomes shed light on interconnected biogeochemical processes in an aquifer system.</title>
        <authorList>
            <person name="Anantharaman K."/>
            <person name="Brown C.T."/>
            <person name="Hug L.A."/>
            <person name="Sharon I."/>
            <person name="Castelle C.J."/>
            <person name="Probst A.J."/>
            <person name="Thomas B.C."/>
            <person name="Singh A."/>
            <person name="Wilkins M.J."/>
            <person name="Karaoz U."/>
            <person name="Brodie E.L."/>
            <person name="Williams K.H."/>
            <person name="Hubbard S.S."/>
            <person name="Banfield J.F."/>
        </authorList>
    </citation>
    <scope>NUCLEOTIDE SEQUENCE [LARGE SCALE GENOMIC DNA]</scope>
</reference>
<dbReference type="AlphaFoldDB" id="A0A1F5JC12"/>